<gene>
    <name evidence="3" type="ORF">ERS007720_04501</name>
</gene>
<keyword evidence="2" id="KW-0812">Transmembrane</keyword>
<proteinExistence type="predicted"/>
<organism evidence="3 4">
    <name type="scientific">Mycobacterium tuberculosis</name>
    <dbReference type="NCBI Taxonomy" id="1773"/>
    <lineage>
        <taxon>Bacteria</taxon>
        <taxon>Bacillati</taxon>
        <taxon>Actinomycetota</taxon>
        <taxon>Actinomycetes</taxon>
        <taxon>Mycobacteriales</taxon>
        <taxon>Mycobacteriaceae</taxon>
        <taxon>Mycobacterium</taxon>
        <taxon>Mycobacterium tuberculosis complex</taxon>
    </lineage>
</organism>
<dbReference type="Proteomes" id="UP000044938">
    <property type="component" value="Unassembled WGS sequence"/>
</dbReference>
<evidence type="ECO:0000313" key="4">
    <source>
        <dbReference type="Proteomes" id="UP000044938"/>
    </source>
</evidence>
<reference evidence="3 4" key="1">
    <citation type="submission" date="2015-03" db="EMBL/GenBank/DDBJ databases">
        <authorList>
            <consortium name="Pathogen Informatics"/>
        </authorList>
    </citation>
    <scope>NUCLEOTIDE SEQUENCE [LARGE SCALE GENOMIC DNA]</scope>
    <source>
        <strain evidence="3 4">M09401471</strain>
    </source>
</reference>
<feature type="region of interest" description="Disordered" evidence="1">
    <location>
        <begin position="1"/>
        <end position="29"/>
    </location>
</feature>
<name>A0A655JR33_MYCTX</name>
<sequence>MPGGGVPSGVSHGANGGGGLVPPSCLTSTNRTPVSRLSLPMMVSSMLGVSGKVVVAIPAVAAVILLATSCSDTTSCMARWRISPANVCA</sequence>
<protein>
    <submittedName>
        <fullName evidence="3">Uncharacterized protein</fullName>
    </submittedName>
</protein>
<evidence type="ECO:0000313" key="3">
    <source>
        <dbReference type="EMBL" id="COX43465.1"/>
    </source>
</evidence>
<accession>A0A655JR33</accession>
<dbReference type="EMBL" id="CSAJ01000978">
    <property type="protein sequence ID" value="COX43465.1"/>
    <property type="molecule type" value="Genomic_DNA"/>
</dbReference>
<dbReference type="AlphaFoldDB" id="A0A655JR33"/>
<evidence type="ECO:0000256" key="1">
    <source>
        <dbReference type="SAM" id="MobiDB-lite"/>
    </source>
</evidence>
<evidence type="ECO:0000256" key="2">
    <source>
        <dbReference type="SAM" id="Phobius"/>
    </source>
</evidence>
<keyword evidence="2" id="KW-1133">Transmembrane helix</keyword>
<feature type="transmembrane region" description="Helical" evidence="2">
    <location>
        <begin position="46"/>
        <end position="67"/>
    </location>
</feature>
<keyword evidence="2" id="KW-0472">Membrane</keyword>